<proteinExistence type="predicted"/>
<sequence length="461" mass="49327">MADYTHPSSNELLAALSDAESRAAVDAHTDDCLACRVRFARMQLASGVRPEQPSDNSVARILSASNPLSETFTRAIDAANGVAPHPNELWRVGRDEALLVWVRRVFDDGVADVVPVVFDDDLADEESVIIDSDATPLGISAAAMTALRTHIDVTAFLDYLCELDIALAVDEVIAATREGRRPRDVATGPPILDSRDQRLEYRQALRDLLGDLSPSAVASQTVHAELVAPAAQVAMSGEAAAIASDIGGRLTGITCVAPQELRVQIWPGVDLAAILKVVYLDTAVLVATLESAERTAFPGIGDIANACERLCHIECDADAVAVAVPANDWTTFLFTTADMRTAYAVPSGATSGPTVTMRGFDVGETLFKYLDAFAMTGWEFVEDDALTEMRADLAEVARRHVRSSIAEVIKAGSRAHQPKRQAWTTLGQDVEESVVRFVLSVASAESLPTALDTLTAEIDDA</sequence>
<protein>
    <recommendedName>
        <fullName evidence="3">Zinc-finger domain-containing protein</fullName>
    </recommendedName>
</protein>
<accession>A0ABT2MFE3</accession>
<dbReference type="EMBL" id="JAODWD010000005">
    <property type="protein sequence ID" value="MCT7661007.1"/>
    <property type="molecule type" value="Genomic_DNA"/>
</dbReference>
<evidence type="ECO:0000313" key="2">
    <source>
        <dbReference type="Proteomes" id="UP001206639"/>
    </source>
</evidence>
<name>A0ABT2MFE3_9MYCO</name>
<dbReference type="RefSeq" id="WP_260995058.1">
    <property type="nucleotide sequence ID" value="NZ_JAODWD010000005.1"/>
</dbReference>
<gene>
    <name evidence="1" type="ORF">N4S67_21615</name>
</gene>
<comment type="caution">
    <text evidence="1">The sequence shown here is derived from an EMBL/GenBank/DDBJ whole genome shotgun (WGS) entry which is preliminary data.</text>
</comment>
<dbReference type="Proteomes" id="UP001206639">
    <property type="component" value="Unassembled WGS sequence"/>
</dbReference>
<evidence type="ECO:0008006" key="3">
    <source>
        <dbReference type="Google" id="ProtNLM"/>
    </source>
</evidence>
<evidence type="ECO:0000313" key="1">
    <source>
        <dbReference type="EMBL" id="MCT7661007.1"/>
    </source>
</evidence>
<organism evidence="1 2">
    <name type="scientific">Mycobacterium deserti</name>
    <dbReference type="NCBI Taxonomy" id="2978347"/>
    <lineage>
        <taxon>Bacteria</taxon>
        <taxon>Bacillati</taxon>
        <taxon>Actinomycetota</taxon>
        <taxon>Actinomycetes</taxon>
        <taxon>Mycobacteriales</taxon>
        <taxon>Mycobacteriaceae</taxon>
        <taxon>Mycobacterium</taxon>
    </lineage>
</organism>
<keyword evidence="2" id="KW-1185">Reference proteome</keyword>
<reference evidence="2" key="1">
    <citation type="submission" date="2023-07" db="EMBL/GenBank/DDBJ databases">
        <authorList>
            <person name="Deng Y."/>
            <person name="Zhang Y.-Q."/>
        </authorList>
    </citation>
    <scope>NUCLEOTIDE SEQUENCE [LARGE SCALE GENOMIC DNA]</scope>
    <source>
        <strain evidence="2">CPCC 205710</strain>
    </source>
</reference>